<comment type="subcellular location">
    <subcellularLocation>
        <location evidence="2">Mitochondrion inner membrane</location>
        <topology evidence="2">Single-pass type II membrane protein</topology>
        <orientation evidence="2">Intermembrane side</orientation>
    </subcellularLocation>
</comment>
<dbReference type="GO" id="GO:0045041">
    <property type="term" value="P:protein import into mitochondrial intermembrane space"/>
    <property type="evidence" value="ECO:0007669"/>
    <property type="project" value="InterPro"/>
</dbReference>
<dbReference type="PROSITE" id="PS51808">
    <property type="entry name" value="CHCH"/>
    <property type="match status" value="1"/>
</dbReference>
<reference evidence="14 15" key="1">
    <citation type="journal article" date="2018" name="Mol. Biol. Evol.">
        <title>Broad Genomic Sampling Reveals a Smut Pathogenic Ancestry of the Fungal Clade Ustilaginomycotina.</title>
        <authorList>
            <person name="Kijpornyongpan T."/>
            <person name="Mondo S.J."/>
            <person name="Barry K."/>
            <person name="Sandor L."/>
            <person name="Lee J."/>
            <person name="Lipzen A."/>
            <person name="Pangilinan J."/>
            <person name="LaButti K."/>
            <person name="Hainaut M."/>
            <person name="Henrissat B."/>
            <person name="Grigoriev I.V."/>
            <person name="Spatafora J.W."/>
            <person name="Aime M.C."/>
        </authorList>
    </citation>
    <scope>NUCLEOTIDE SEQUENCE [LARGE SCALE GENOMIC DNA]</scope>
    <source>
        <strain evidence="14 15">MCA 4718</strain>
    </source>
</reference>
<evidence type="ECO:0000256" key="11">
    <source>
        <dbReference type="ARBA" id="ARBA00033150"/>
    </source>
</evidence>
<comment type="cofactor">
    <cofactor evidence="1">
        <name>Cu(2+)</name>
        <dbReference type="ChEBI" id="CHEBI:29036"/>
    </cofactor>
</comment>
<evidence type="ECO:0000256" key="4">
    <source>
        <dbReference type="ARBA" id="ARBA00022448"/>
    </source>
</evidence>
<dbReference type="EMBL" id="KZ819334">
    <property type="protein sequence ID" value="PWN18861.1"/>
    <property type="molecule type" value="Genomic_DNA"/>
</dbReference>
<dbReference type="GO" id="GO:0005743">
    <property type="term" value="C:mitochondrial inner membrane"/>
    <property type="evidence" value="ECO:0007669"/>
    <property type="project" value="UniProtKB-SubCell"/>
</dbReference>
<evidence type="ECO:0000256" key="9">
    <source>
        <dbReference type="ARBA" id="ARBA00023157"/>
    </source>
</evidence>
<feature type="compositionally biased region" description="Low complexity" evidence="12">
    <location>
        <begin position="40"/>
        <end position="59"/>
    </location>
</feature>
<dbReference type="PANTHER" id="PTHR21622">
    <property type="entry name" value="COILED-COIL-HELIX-COILED-COIL-HELIX DOMAIN CONTAINING 4"/>
    <property type="match status" value="1"/>
</dbReference>
<feature type="compositionally biased region" description="Basic and acidic residues" evidence="12">
    <location>
        <begin position="61"/>
        <end position="70"/>
    </location>
</feature>
<dbReference type="RefSeq" id="XP_025346021.1">
    <property type="nucleotide sequence ID" value="XM_025493185.1"/>
</dbReference>
<evidence type="ECO:0000256" key="12">
    <source>
        <dbReference type="SAM" id="MobiDB-lite"/>
    </source>
</evidence>
<dbReference type="Proteomes" id="UP000245942">
    <property type="component" value="Unassembled WGS sequence"/>
</dbReference>
<feature type="domain" description="CHCH" evidence="13">
    <location>
        <begin position="226"/>
        <end position="262"/>
    </location>
</feature>
<keyword evidence="6" id="KW-0560">Oxidoreductase</keyword>
<evidence type="ECO:0000313" key="14">
    <source>
        <dbReference type="EMBL" id="PWN18861.1"/>
    </source>
</evidence>
<dbReference type="GO" id="GO:0005758">
    <property type="term" value="C:mitochondrial intermembrane space"/>
    <property type="evidence" value="ECO:0007669"/>
    <property type="project" value="TreeGrafter"/>
</dbReference>
<keyword evidence="5" id="KW-0653">Protein transport</keyword>
<protein>
    <recommendedName>
        <fullName evidence="3">Mitochondrial intermembrane space import and assembly protein 40</fullName>
    </recommendedName>
    <alternativeName>
        <fullName evidence="11">Mitochondrial import inner membrane translocase TIM40</fullName>
    </alternativeName>
</protein>
<keyword evidence="9" id="KW-1015">Disulfide bond</keyword>
<evidence type="ECO:0000256" key="5">
    <source>
        <dbReference type="ARBA" id="ARBA00022927"/>
    </source>
</evidence>
<feature type="region of interest" description="Disordered" evidence="12">
    <location>
        <begin position="40"/>
        <end position="70"/>
    </location>
</feature>
<name>A0A316U305_9BASI</name>
<evidence type="ECO:0000256" key="6">
    <source>
        <dbReference type="ARBA" id="ARBA00023002"/>
    </source>
</evidence>
<sequence>MTSLLRTAVAPAARSALRPAASRVPVASFAATTPAAASTFSTTCRRGDSQPPGKQPQQSPRKHEDQVDQARKTSSNALFISLAAGSVIAAAYFGFNRLSAEGQQQQQASSSSSSSSSTSGKRLSYAERVKASLARANASGGGVQVFHSAASGIDGEDSPLSGEGTDEADVAAQEGINAPDSSASLDVISDVVEEDPGEGQEAAYDPSTGQINWDCPCLGGMATGPCGEEFKEAFSCFVFSEQEPKGVECVGKFKGMQDCFRRHPEEYKEELEMEEEVSRAERGGNCVYECGRCDASVPDSSARIA</sequence>
<gene>
    <name evidence="14" type="ORF">BCV69DRAFT_284838</name>
</gene>
<dbReference type="GO" id="GO:0015035">
    <property type="term" value="F:protein-disulfide reductase activity"/>
    <property type="evidence" value="ECO:0007669"/>
    <property type="project" value="InterPro"/>
</dbReference>
<evidence type="ECO:0000256" key="2">
    <source>
        <dbReference type="ARBA" id="ARBA00004164"/>
    </source>
</evidence>
<keyword evidence="7" id="KW-0811">Translocation</keyword>
<accession>A0A316U305</accession>
<keyword evidence="4" id="KW-0813">Transport</keyword>
<dbReference type="PANTHER" id="PTHR21622:SF0">
    <property type="entry name" value="COILED-COIL-HELIX-COILED-COIL-HELIX DOMAIN CONTAINING 4"/>
    <property type="match status" value="1"/>
</dbReference>
<evidence type="ECO:0000256" key="8">
    <source>
        <dbReference type="ARBA" id="ARBA00023128"/>
    </source>
</evidence>
<evidence type="ECO:0000256" key="7">
    <source>
        <dbReference type="ARBA" id="ARBA00023010"/>
    </source>
</evidence>
<evidence type="ECO:0000259" key="13">
    <source>
        <dbReference type="Pfam" id="PF06747"/>
    </source>
</evidence>
<dbReference type="Gene3D" id="1.10.287.2900">
    <property type="match status" value="1"/>
</dbReference>
<dbReference type="STRING" id="1684307.A0A316U305"/>
<evidence type="ECO:0000313" key="15">
    <source>
        <dbReference type="Proteomes" id="UP000245942"/>
    </source>
</evidence>
<proteinExistence type="predicted"/>
<keyword evidence="15" id="KW-1185">Reference proteome</keyword>
<dbReference type="InterPro" id="IPR010625">
    <property type="entry name" value="CHCH"/>
</dbReference>
<evidence type="ECO:0000256" key="10">
    <source>
        <dbReference type="ARBA" id="ARBA00023284"/>
    </source>
</evidence>
<organism evidence="14 15">
    <name type="scientific">Pseudomicrostroma glucosiphilum</name>
    <dbReference type="NCBI Taxonomy" id="1684307"/>
    <lineage>
        <taxon>Eukaryota</taxon>
        <taxon>Fungi</taxon>
        <taxon>Dikarya</taxon>
        <taxon>Basidiomycota</taxon>
        <taxon>Ustilaginomycotina</taxon>
        <taxon>Exobasidiomycetes</taxon>
        <taxon>Microstromatales</taxon>
        <taxon>Microstromatales incertae sedis</taxon>
        <taxon>Pseudomicrostroma</taxon>
    </lineage>
</organism>
<evidence type="ECO:0000256" key="1">
    <source>
        <dbReference type="ARBA" id="ARBA00001973"/>
    </source>
</evidence>
<dbReference type="GeneID" id="37014919"/>
<keyword evidence="8" id="KW-0496">Mitochondrion</keyword>
<dbReference type="AlphaFoldDB" id="A0A316U305"/>
<dbReference type="OrthoDB" id="7481291at2759"/>
<dbReference type="InterPro" id="IPR039289">
    <property type="entry name" value="CHCHD4"/>
</dbReference>
<keyword evidence="10" id="KW-0676">Redox-active center</keyword>
<evidence type="ECO:0000256" key="3">
    <source>
        <dbReference type="ARBA" id="ARBA00013714"/>
    </source>
</evidence>
<dbReference type="Pfam" id="PF06747">
    <property type="entry name" value="CHCH"/>
    <property type="match status" value="1"/>
</dbReference>